<evidence type="ECO:0000256" key="2">
    <source>
        <dbReference type="ARBA" id="ARBA00001946"/>
    </source>
</evidence>
<keyword evidence="8 12" id="KW-0904">Protein phosphatase</keyword>
<dbReference type="AlphaFoldDB" id="A0A843VC33"/>
<sequence>MLGLRMADGSFPASYQGHLREVDAAELRKETESSSTTPAASSAAPRSGNSLKRKRPLGIKIPAILGEIPLGEVGDRGGTAGQEDEGLGGASGPGWGVFSRRGRRKKAMEDAHRVAVSGPQGHPHKIFFGVYDGHGGRRAVEYVVENLHTNVFKMLEELHDVERGEAIKAGFLKTDQEFLKQGCCSGSCCVTALIEKETIIIANLGDCRAVLSRGGIAEALTNDHTASREEEQQRIQNKGGVIEDHGGTWRVQGTLAVTRSIGDINLKDWVLAEPETVVLPLASDMEFLILASDGLWDKVGNQEAVDVATQIQDEKNNIRTEIDTEADENQFGCENTSPHAKLRRMEKVKQQHKVPNCPGAEEVDFTRGPGICSLTVACRRLAGIAKMRGSLDDITVLIIDLSHFLT</sequence>
<dbReference type="CDD" id="cd00143">
    <property type="entry name" value="PP2Cc"/>
    <property type="match status" value="1"/>
</dbReference>
<gene>
    <name evidence="15" type="ORF">Taro_022663</name>
</gene>
<feature type="domain" description="PPM-type phosphatase" evidence="14">
    <location>
        <begin position="94"/>
        <end position="401"/>
    </location>
</feature>
<dbReference type="Proteomes" id="UP000652761">
    <property type="component" value="Unassembled WGS sequence"/>
</dbReference>
<keyword evidence="7" id="KW-0460">Magnesium</keyword>
<dbReference type="SMART" id="SM00332">
    <property type="entry name" value="PP2Cc"/>
    <property type="match status" value="1"/>
</dbReference>
<evidence type="ECO:0000256" key="12">
    <source>
        <dbReference type="RuleBase" id="RU003465"/>
    </source>
</evidence>
<organism evidence="15 16">
    <name type="scientific">Colocasia esculenta</name>
    <name type="common">Wild taro</name>
    <name type="synonym">Arum esculentum</name>
    <dbReference type="NCBI Taxonomy" id="4460"/>
    <lineage>
        <taxon>Eukaryota</taxon>
        <taxon>Viridiplantae</taxon>
        <taxon>Streptophyta</taxon>
        <taxon>Embryophyta</taxon>
        <taxon>Tracheophyta</taxon>
        <taxon>Spermatophyta</taxon>
        <taxon>Magnoliopsida</taxon>
        <taxon>Liliopsida</taxon>
        <taxon>Araceae</taxon>
        <taxon>Aroideae</taxon>
        <taxon>Colocasieae</taxon>
        <taxon>Colocasia</taxon>
    </lineage>
</organism>
<evidence type="ECO:0000256" key="1">
    <source>
        <dbReference type="ARBA" id="ARBA00001936"/>
    </source>
</evidence>
<protein>
    <recommendedName>
        <fullName evidence="4">protein-serine/threonine phosphatase</fullName>
        <ecNumber evidence="4">3.1.3.16</ecNumber>
    </recommendedName>
</protein>
<evidence type="ECO:0000256" key="8">
    <source>
        <dbReference type="ARBA" id="ARBA00022912"/>
    </source>
</evidence>
<name>A0A843VC33_COLES</name>
<dbReference type="PANTHER" id="PTHR47992">
    <property type="entry name" value="PROTEIN PHOSPHATASE"/>
    <property type="match status" value="1"/>
</dbReference>
<dbReference type="OrthoDB" id="10264738at2759"/>
<comment type="catalytic activity">
    <reaction evidence="11">
        <text>O-phospho-L-threonyl-[protein] + H2O = L-threonyl-[protein] + phosphate</text>
        <dbReference type="Rhea" id="RHEA:47004"/>
        <dbReference type="Rhea" id="RHEA-COMP:11060"/>
        <dbReference type="Rhea" id="RHEA-COMP:11605"/>
        <dbReference type="ChEBI" id="CHEBI:15377"/>
        <dbReference type="ChEBI" id="CHEBI:30013"/>
        <dbReference type="ChEBI" id="CHEBI:43474"/>
        <dbReference type="ChEBI" id="CHEBI:61977"/>
        <dbReference type="EC" id="3.1.3.16"/>
    </reaction>
</comment>
<comment type="catalytic activity">
    <reaction evidence="10">
        <text>O-phospho-L-seryl-[protein] + H2O = L-seryl-[protein] + phosphate</text>
        <dbReference type="Rhea" id="RHEA:20629"/>
        <dbReference type="Rhea" id="RHEA-COMP:9863"/>
        <dbReference type="Rhea" id="RHEA-COMP:11604"/>
        <dbReference type="ChEBI" id="CHEBI:15377"/>
        <dbReference type="ChEBI" id="CHEBI:29999"/>
        <dbReference type="ChEBI" id="CHEBI:43474"/>
        <dbReference type="ChEBI" id="CHEBI:83421"/>
        <dbReference type="EC" id="3.1.3.16"/>
    </reaction>
</comment>
<evidence type="ECO:0000313" key="16">
    <source>
        <dbReference type="Proteomes" id="UP000652761"/>
    </source>
</evidence>
<dbReference type="Gene3D" id="3.60.40.10">
    <property type="entry name" value="PPM-type phosphatase domain"/>
    <property type="match status" value="1"/>
</dbReference>
<dbReference type="PROSITE" id="PS51746">
    <property type="entry name" value="PPM_2"/>
    <property type="match status" value="1"/>
</dbReference>
<dbReference type="InterPro" id="IPR001932">
    <property type="entry name" value="PPM-type_phosphatase-like_dom"/>
</dbReference>
<feature type="region of interest" description="Disordered" evidence="13">
    <location>
        <begin position="72"/>
        <end position="95"/>
    </location>
</feature>
<dbReference type="InterPro" id="IPR036457">
    <property type="entry name" value="PPM-type-like_dom_sf"/>
</dbReference>
<dbReference type="GO" id="GO:0046872">
    <property type="term" value="F:metal ion binding"/>
    <property type="evidence" value="ECO:0007669"/>
    <property type="project" value="UniProtKB-KW"/>
</dbReference>
<evidence type="ECO:0000256" key="5">
    <source>
        <dbReference type="ARBA" id="ARBA00022723"/>
    </source>
</evidence>
<dbReference type="EMBL" id="NMUH01001206">
    <property type="protein sequence ID" value="MQL90083.1"/>
    <property type="molecule type" value="Genomic_DNA"/>
</dbReference>
<evidence type="ECO:0000256" key="7">
    <source>
        <dbReference type="ARBA" id="ARBA00022842"/>
    </source>
</evidence>
<dbReference type="Pfam" id="PF00481">
    <property type="entry name" value="PP2C"/>
    <property type="match status" value="1"/>
</dbReference>
<accession>A0A843VC33</accession>
<evidence type="ECO:0000256" key="13">
    <source>
        <dbReference type="SAM" id="MobiDB-lite"/>
    </source>
</evidence>
<dbReference type="EC" id="3.1.3.16" evidence="4"/>
<comment type="cofactor">
    <cofactor evidence="1">
        <name>Mn(2+)</name>
        <dbReference type="ChEBI" id="CHEBI:29035"/>
    </cofactor>
</comment>
<feature type="non-terminal residue" evidence="15">
    <location>
        <position position="1"/>
    </location>
</feature>
<evidence type="ECO:0000256" key="4">
    <source>
        <dbReference type="ARBA" id="ARBA00013081"/>
    </source>
</evidence>
<evidence type="ECO:0000256" key="3">
    <source>
        <dbReference type="ARBA" id="ARBA00006702"/>
    </source>
</evidence>
<comment type="similarity">
    <text evidence="3 12">Belongs to the PP2C family.</text>
</comment>
<proteinExistence type="inferred from homology"/>
<dbReference type="SUPFAM" id="SSF81606">
    <property type="entry name" value="PP2C-like"/>
    <property type="match status" value="1"/>
</dbReference>
<dbReference type="InterPro" id="IPR015655">
    <property type="entry name" value="PP2C"/>
</dbReference>
<evidence type="ECO:0000256" key="6">
    <source>
        <dbReference type="ARBA" id="ARBA00022801"/>
    </source>
</evidence>
<feature type="region of interest" description="Disordered" evidence="13">
    <location>
        <begin position="26"/>
        <end position="55"/>
    </location>
</feature>
<evidence type="ECO:0000256" key="10">
    <source>
        <dbReference type="ARBA" id="ARBA00047761"/>
    </source>
</evidence>
<reference evidence="15" key="1">
    <citation type="submission" date="2017-07" db="EMBL/GenBank/DDBJ databases">
        <title>Taro Niue Genome Assembly and Annotation.</title>
        <authorList>
            <person name="Atibalentja N."/>
            <person name="Keating K."/>
            <person name="Fields C.J."/>
        </authorList>
    </citation>
    <scope>NUCLEOTIDE SEQUENCE</scope>
    <source>
        <strain evidence="15">Niue_2</strain>
        <tissue evidence="15">Leaf</tissue>
    </source>
</reference>
<dbReference type="PROSITE" id="PS01032">
    <property type="entry name" value="PPM_1"/>
    <property type="match status" value="1"/>
</dbReference>
<evidence type="ECO:0000313" key="15">
    <source>
        <dbReference type="EMBL" id="MQL90083.1"/>
    </source>
</evidence>
<evidence type="ECO:0000256" key="11">
    <source>
        <dbReference type="ARBA" id="ARBA00048336"/>
    </source>
</evidence>
<comment type="cofactor">
    <cofactor evidence="2">
        <name>Mg(2+)</name>
        <dbReference type="ChEBI" id="CHEBI:18420"/>
    </cofactor>
</comment>
<evidence type="ECO:0000256" key="9">
    <source>
        <dbReference type="ARBA" id="ARBA00023211"/>
    </source>
</evidence>
<dbReference type="GO" id="GO:0004722">
    <property type="term" value="F:protein serine/threonine phosphatase activity"/>
    <property type="evidence" value="ECO:0007669"/>
    <property type="project" value="UniProtKB-EC"/>
</dbReference>
<evidence type="ECO:0000259" key="14">
    <source>
        <dbReference type="PROSITE" id="PS51746"/>
    </source>
</evidence>
<dbReference type="InterPro" id="IPR000222">
    <property type="entry name" value="PP2C_BS"/>
</dbReference>
<keyword evidence="9" id="KW-0464">Manganese</keyword>
<keyword evidence="5" id="KW-0479">Metal-binding</keyword>
<comment type="caution">
    <text evidence="15">The sequence shown here is derived from an EMBL/GenBank/DDBJ whole genome shotgun (WGS) entry which is preliminary data.</text>
</comment>
<feature type="compositionally biased region" description="Low complexity" evidence="13">
    <location>
        <begin position="33"/>
        <end position="45"/>
    </location>
</feature>
<keyword evidence="16" id="KW-1185">Reference proteome</keyword>
<keyword evidence="6 12" id="KW-0378">Hydrolase</keyword>